<evidence type="ECO:0000256" key="1">
    <source>
        <dbReference type="SAM" id="MobiDB-lite"/>
    </source>
</evidence>
<gene>
    <name evidence="2" type="ORF">MGAL_10B060897</name>
</gene>
<evidence type="ECO:0000313" key="3">
    <source>
        <dbReference type="Proteomes" id="UP000596742"/>
    </source>
</evidence>
<keyword evidence="3" id="KW-1185">Reference proteome</keyword>
<feature type="region of interest" description="Disordered" evidence="1">
    <location>
        <begin position="1"/>
        <end position="24"/>
    </location>
</feature>
<protein>
    <submittedName>
        <fullName evidence="2">Uncharacterized protein</fullName>
    </submittedName>
</protein>
<feature type="region of interest" description="Disordered" evidence="1">
    <location>
        <begin position="208"/>
        <end position="262"/>
    </location>
</feature>
<dbReference type="Proteomes" id="UP000596742">
    <property type="component" value="Unassembled WGS sequence"/>
</dbReference>
<proteinExistence type="predicted"/>
<dbReference type="OrthoDB" id="6092949at2759"/>
<reference evidence="2" key="1">
    <citation type="submission" date="2018-11" db="EMBL/GenBank/DDBJ databases">
        <authorList>
            <person name="Alioto T."/>
            <person name="Alioto T."/>
        </authorList>
    </citation>
    <scope>NUCLEOTIDE SEQUENCE</scope>
</reference>
<comment type="caution">
    <text evidence="2">The sequence shown here is derived from an EMBL/GenBank/DDBJ whole genome shotgun (WGS) entry which is preliminary data.</text>
</comment>
<accession>A0A8B6DH40</accession>
<name>A0A8B6DH40_MYTGA</name>
<feature type="compositionally biased region" description="Polar residues" evidence="1">
    <location>
        <begin position="1"/>
        <end position="11"/>
    </location>
</feature>
<organism evidence="2 3">
    <name type="scientific">Mytilus galloprovincialis</name>
    <name type="common">Mediterranean mussel</name>
    <dbReference type="NCBI Taxonomy" id="29158"/>
    <lineage>
        <taxon>Eukaryota</taxon>
        <taxon>Metazoa</taxon>
        <taxon>Spiralia</taxon>
        <taxon>Lophotrochozoa</taxon>
        <taxon>Mollusca</taxon>
        <taxon>Bivalvia</taxon>
        <taxon>Autobranchia</taxon>
        <taxon>Pteriomorphia</taxon>
        <taxon>Mytilida</taxon>
        <taxon>Mytiloidea</taxon>
        <taxon>Mytilidae</taxon>
        <taxon>Mytilinae</taxon>
        <taxon>Mytilus</taxon>
    </lineage>
</organism>
<sequence length="409" mass="47154">MSSLPSRQKIVQSPKYKVNRRQTPEFRGTFPEECIVPQNTPRENGYERPESVLWRKFPILKSNSTSNIENHARPSSQTGVQGGCGRLSVTPNMKFEKIPAEKRLPPIATIQDWRELSPELLKRDAAWNVLCKHCPGIGSHSRREYFQRVIKWRKGIVDENEKRKCLICKIQKATTKPIKVDQNAYNNYDRVVSRLAYSHDYYNKFTKNGERKQEEDTSSNIQLSKKKDLQKKCKISTTPTPSPLRGSPLTRNPSSEHRPIQSVNTPDMEYSVAKVARYLQLYLPNKKEIHSKCRPLNKIFEPAYQSLLGPLKIVYKRKGLPGTLQKKTKSQQPDVQNDKLYQQFECAVGNLGLVYKLPDNNPNLGKRHVSIPRNTNFTRSREMNKKIDRTASTPVFPAIPRLMKPLKNM</sequence>
<dbReference type="EMBL" id="UYJE01003343">
    <property type="protein sequence ID" value="VDI18501.1"/>
    <property type="molecule type" value="Genomic_DNA"/>
</dbReference>
<dbReference type="AlphaFoldDB" id="A0A8B6DH40"/>
<evidence type="ECO:0000313" key="2">
    <source>
        <dbReference type="EMBL" id="VDI18501.1"/>
    </source>
</evidence>